<dbReference type="GO" id="GO:0008380">
    <property type="term" value="P:RNA splicing"/>
    <property type="evidence" value="ECO:0007669"/>
    <property type="project" value="TreeGrafter"/>
</dbReference>
<proteinExistence type="predicted"/>
<dbReference type="InterPro" id="IPR001304">
    <property type="entry name" value="C-type_lectin-like"/>
</dbReference>
<gene>
    <name evidence="3" type="ORF">OFUS_LOCUS19159</name>
</gene>
<dbReference type="GO" id="GO:0061574">
    <property type="term" value="C:ASAP complex"/>
    <property type="evidence" value="ECO:0007669"/>
    <property type="project" value="TreeGrafter"/>
</dbReference>
<dbReference type="AlphaFoldDB" id="A0A8S4PMI0"/>
<feature type="domain" description="C-type lectin" evidence="2">
    <location>
        <begin position="214"/>
        <end position="334"/>
    </location>
</feature>
<dbReference type="Gene3D" id="3.10.100.10">
    <property type="entry name" value="Mannose-Binding Protein A, subunit A"/>
    <property type="match status" value="2"/>
</dbReference>
<feature type="region of interest" description="Disordered" evidence="1">
    <location>
        <begin position="977"/>
        <end position="1222"/>
    </location>
</feature>
<dbReference type="GO" id="GO:0003723">
    <property type="term" value="F:RNA binding"/>
    <property type="evidence" value="ECO:0007669"/>
    <property type="project" value="TreeGrafter"/>
</dbReference>
<feature type="compositionally biased region" description="Low complexity" evidence="1">
    <location>
        <begin position="1105"/>
        <end position="1120"/>
    </location>
</feature>
<feature type="compositionally biased region" description="Low complexity" evidence="1">
    <location>
        <begin position="1047"/>
        <end position="1057"/>
    </location>
</feature>
<evidence type="ECO:0000313" key="3">
    <source>
        <dbReference type="EMBL" id="CAH1794472.1"/>
    </source>
</evidence>
<dbReference type="InterPro" id="IPR052793">
    <property type="entry name" value="EJC-associated_protein"/>
</dbReference>
<sequence length="1222" mass="133751">GTITSIDNASEAATLGVELSNLPDDGYKEIFISGWTGIGIYTNQHTDGKCLVITNYRNKDLNPEVFYDYYEDCSGRSELLCEIPRLSTGCPSNANDFFIDNSCYSVDFVFDEHDRNSMCCQMKGGTLVRIDSQYELTQIGIKLKELGIEGKGTSEFSVDYYNTTVRDPLDDKNCLLYTNQRYKFTDRTKYTWASKSCLSSSQHLCELPKPDSGCPSPNGFNSFSLGSTCYLFNAVKANARNIINACESLGATVARIDSGAEAGWIGDQLAQFDDNEDKFKEIYITAWTGIGVYENQLDTGSCLIITNYRNRNSQPGIFYDFSEDCSGKSQLLCELPMPTAGCPDGFNYFEIGESCYLVDTDFNEHDRNSQFCQQAYPGGVLLHIDDEEELLAVGDALEELGGILGSGTNEFSHGPGFPVDPATIVPYLSALQEASLHPSPPTNCMVFSNKIYSNIDKSKFIWDMKLCEDEAFVICETPQVGLGCPSDFSNFNTEQSCYNINKNLNTYALATAQCKALGGTVLAIDSPQEAAMLGEELAGNTDLPGQYTEFFLASWNGFGKYDNENSDGSCSILTNYRNKDTQPTKFYTHSEDCSGKAQMLCELVKPISGCPEDFDDIVTADRCYLFDFKFNTHDRNRMFCRMAYENARLITIGTDAERELIGSIFVGETGTLFEFSLGTVERTPTDTTSCMLFSNQLFYTSAPDRFSWIFQDCLFEAEGLCEAAKTGIDCPSTFDLETSVGCYKVMQASDYSGFKQECEKIGGNTAVINTPEEASELGNELAAVPGISDLRRYYIQTWAGYKVYENQISDFSCLILTNYRYQNTTPEVFYDFTEDCSGKSELLCEMPKPDRGCPTKYDLVNFEIGDSCYFLRFGYYEHDINSMTCAMIGPGASFIHINSNEELAAVGDHLKRLGIAYKGLTEFSIGLYLATQDGGGIQIETINAAADNETEIPVMTTVQTEDTIAEDTKCICSKENNASKEAKGSEESSQESKDSSKASKGSSRASKASSKGSNVSSKESKEISRESQDSSEQSKVSSKESKDSSKASKGSSRASKASSKESKGSSTESNGSRSSKERSESNASTSVKSSKESGAKGRRRKRMTSSSNGSNESGSNSSDGCVCPRTDADSKNSEESKANSVGSDGSSMESDSSSKESKASSKESKASSKESKESKGSSEESKADSKGSKVSCKEIEAISKESKDSNKESQDSSEESQVSSKE</sequence>
<feature type="non-terminal residue" evidence="3">
    <location>
        <position position="1222"/>
    </location>
</feature>
<feature type="compositionally biased region" description="Basic and acidic residues" evidence="1">
    <location>
        <begin position="1037"/>
        <end position="1046"/>
    </location>
</feature>
<feature type="compositionally biased region" description="Low complexity" evidence="1">
    <location>
        <begin position="1064"/>
        <end position="1073"/>
    </location>
</feature>
<dbReference type="Proteomes" id="UP000749559">
    <property type="component" value="Unassembled WGS sequence"/>
</dbReference>
<feature type="compositionally biased region" description="Basic and acidic residues" evidence="1">
    <location>
        <begin position="1126"/>
        <end position="1137"/>
    </location>
</feature>
<feature type="compositionally biased region" description="Basic and acidic residues" evidence="1">
    <location>
        <begin position="977"/>
        <end position="997"/>
    </location>
</feature>
<reference evidence="3" key="1">
    <citation type="submission" date="2022-03" db="EMBL/GenBank/DDBJ databases">
        <authorList>
            <person name="Martin C."/>
        </authorList>
    </citation>
    <scope>NUCLEOTIDE SEQUENCE</scope>
</reference>
<dbReference type="InterPro" id="IPR016186">
    <property type="entry name" value="C-type_lectin-like/link_sf"/>
</dbReference>
<dbReference type="GO" id="GO:0071011">
    <property type="term" value="C:precatalytic spliceosome"/>
    <property type="evidence" value="ECO:0007669"/>
    <property type="project" value="TreeGrafter"/>
</dbReference>
<dbReference type="PANTHER" id="PTHR46589:SF1">
    <property type="entry name" value="APOPTOTIC CHROMATIN CONDENSATION INDUCER IN THE NUCLEUS"/>
    <property type="match status" value="1"/>
</dbReference>
<protein>
    <recommendedName>
        <fullName evidence="2">C-type lectin domain-containing protein</fullName>
    </recommendedName>
</protein>
<name>A0A8S4PMI0_OWEFU</name>
<dbReference type="EMBL" id="CAIIXF020000009">
    <property type="protein sequence ID" value="CAH1794472.1"/>
    <property type="molecule type" value="Genomic_DNA"/>
</dbReference>
<feature type="compositionally biased region" description="Low complexity" evidence="1">
    <location>
        <begin position="998"/>
        <end position="1017"/>
    </location>
</feature>
<keyword evidence="4" id="KW-1185">Reference proteome</keyword>
<dbReference type="PANTHER" id="PTHR46589">
    <property type="entry name" value="APOPTOTIC CHROMATIN CONDENSATION INDUCER IN THE NUCLEUS"/>
    <property type="match status" value="1"/>
</dbReference>
<feature type="domain" description="C-type lectin" evidence="2">
    <location>
        <begin position="610"/>
        <end position="722"/>
    </location>
</feature>
<organism evidence="3 4">
    <name type="scientific">Owenia fusiformis</name>
    <name type="common">Polychaete worm</name>
    <dbReference type="NCBI Taxonomy" id="6347"/>
    <lineage>
        <taxon>Eukaryota</taxon>
        <taxon>Metazoa</taxon>
        <taxon>Spiralia</taxon>
        <taxon>Lophotrochozoa</taxon>
        <taxon>Annelida</taxon>
        <taxon>Polychaeta</taxon>
        <taxon>Sedentaria</taxon>
        <taxon>Canalipalpata</taxon>
        <taxon>Sabellida</taxon>
        <taxon>Oweniida</taxon>
        <taxon>Oweniidae</taxon>
        <taxon>Owenia</taxon>
    </lineage>
</organism>
<evidence type="ECO:0000259" key="2">
    <source>
        <dbReference type="SMART" id="SM00034"/>
    </source>
</evidence>
<feature type="domain" description="C-type lectin" evidence="2">
    <location>
        <begin position="342"/>
        <end position="476"/>
    </location>
</feature>
<feature type="non-terminal residue" evidence="3">
    <location>
        <position position="1"/>
    </location>
</feature>
<comment type="caution">
    <text evidence="3">The sequence shown here is derived from an EMBL/GenBank/DDBJ whole genome shotgun (WGS) entry which is preliminary data.</text>
</comment>
<feature type="domain" description="C-type lectin" evidence="2">
    <location>
        <begin position="90"/>
        <end position="206"/>
    </location>
</feature>
<evidence type="ECO:0000313" key="4">
    <source>
        <dbReference type="Proteomes" id="UP000749559"/>
    </source>
</evidence>
<feature type="domain" description="C-type lectin" evidence="2">
    <location>
        <begin position="484"/>
        <end position="602"/>
    </location>
</feature>
<dbReference type="SUPFAM" id="SSF56436">
    <property type="entry name" value="C-type lectin-like"/>
    <property type="match status" value="4"/>
</dbReference>
<dbReference type="InterPro" id="IPR016187">
    <property type="entry name" value="CTDL_fold"/>
</dbReference>
<feature type="compositionally biased region" description="Basic and acidic residues" evidence="1">
    <location>
        <begin position="1018"/>
        <end position="1028"/>
    </location>
</feature>
<dbReference type="SMART" id="SM00034">
    <property type="entry name" value="CLECT"/>
    <property type="match status" value="5"/>
</dbReference>
<accession>A0A8S4PMI0</accession>
<feature type="compositionally biased region" description="Basic and acidic residues" evidence="1">
    <location>
        <begin position="1152"/>
        <end position="1210"/>
    </location>
</feature>
<evidence type="ECO:0000256" key="1">
    <source>
        <dbReference type="SAM" id="MobiDB-lite"/>
    </source>
</evidence>